<evidence type="ECO:0000256" key="2">
    <source>
        <dbReference type="ARBA" id="ARBA00022801"/>
    </source>
</evidence>
<dbReference type="EMBL" id="JAATVY010000040">
    <property type="protein sequence ID" value="NJC73954.1"/>
    <property type="molecule type" value="Genomic_DNA"/>
</dbReference>
<proteinExistence type="predicted"/>
<dbReference type="Gene3D" id="1.10.150.520">
    <property type="match status" value="1"/>
</dbReference>
<comment type="cofactor">
    <cofactor evidence="1">
        <name>Mg(2+)</name>
        <dbReference type="ChEBI" id="CHEBI:18420"/>
    </cofactor>
</comment>
<accession>A0ABX0Y9N6</accession>
<dbReference type="SUPFAM" id="SSF56784">
    <property type="entry name" value="HAD-like"/>
    <property type="match status" value="1"/>
</dbReference>
<dbReference type="InterPro" id="IPR006439">
    <property type="entry name" value="HAD-SF_hydro_IA"/>
</dbReference>
<evidence type="ECO:0000256" key="1">
    <source>
        <dbReference type="ARBA" id="ARBA00001946"/>
    </source>
</evidence>
<sequence>MPLVIFDLDNTLLDREVPFRRWATQFVAEHGLAPGEVQWLVNADGDGFVPRPRFLTAVRERYGLDEPLDVLVTSFREQIVALVELDPQVPLALDRLRREGWRVAIATNGNTAQQSAKIRRTGLESHIDALAISEEVGVAKPDPRMFQVAAQRCEARLEDGGWMVGDCPVRDVAGGRDVGLRTIWMRRGRTWDSIIHAPDAIVDDVTAAVAALTIQGC</sequence>
<dbReference type="SFLD" id="SFLDS00003">
    <property type="entry name" value="Haloacid_Dehalogenase"/>
    <property type="match status" value="1"/>
</dbReference>
<protein>
    <submittedName>
        <fullName evidence="4">HAD family hydrolase</fullName>
    </submittedName>
</protein>
<dbReference type="Proteomes" id="UP000722989">
    <property type="component" value="Unassembled WGS sequence"/>
</dbReference>
<evidence type="ECO:0000313" key="5">
    <source>
        <dbReference type="Proteomes" id="UP000722989"/>
    </source>
</evidence>
<dbReference type="InterPro" id="IPR051400">
    <property type="entry name" value="HAD-like_hydrolase"/>
</dbReference>
<dbReference type="RefSeq" id="WP_167928850.1">
    <property type="nucleotide sequence ID" value="NZ_JAATVY010000040.1"/>
</dbReference>
<name>A0ABX0Y9N6_9ACTN</name>
<dbReference type="SFLD" id="SFLDG01129">
    <property type="entry name" value="C1.5:_HAD__Beta-PGM__Phosphata"/>
    <property type="match status" value="1"/>
</dbReference>
<evidence type="ECO:0000313" key="4">
    <source>
        <dbReference type="EMBL" id="NJC73954.1"/>
    </source>
</evidence>
<organism evidence="4 5">
    <name type="scientific">Planosporangium thailandense</name>
    <dbReference type="NCBI Taxonomy" id="765197"/>
    <lineage>
        <taxon>Bacteria</taxon>
        <taxon>Bacillati</taxon>
        <taxon>Actinomycetota</taxon>
        <taxon>Actinomycetes</taxon>
        <taxon>Micromonosporales</taxon>
        <taxon>Micromonosporaceae</taxon>
        <taxon>Planosporangium</taxon>
    </lineage>
</organism>
<keyword evidence="3" id="KW-0460">Magnesium</keyword>
<dbReference type="GO" id="GO:0016787">
    <property type="term" value="F:hydrolase activity"/>
    <property type="evidence" value="ECO:0007669"/>
    <property type="project" value="UniProtKB-KW"/>
</dbReference>
<dbReference type="NCBIfam" id="TIGR01549">
    <property type="entry name" value="HAD-SF-IA-v1"/>
    <property type="match status" value="1"/>
</dbReference>
<dbReference type="PRINTS" id="PR00413">
    <property type="entry name" value="HADHALOGNASE"/>
</dbReference>
<dbReference type="PANTHER" id="PTHR46470">
    <property type="entry name" value="N-ACYLNEURAMINATE-9-PHOSPHATASE"/>
    <property type="match status" value="1"/>
</dbReference>
<evidence type="ECO:0000256" key="3">
    <source>
        <dbReference type="ARBA" id="ARBA00022842"/>
    </source>
</evidence>
<reference evidence="4 5" key="1">
    <citation type="submission" date="2020-03" db="EMBL/GenBank/DDBJ databases">
        <title>WGS of the type strain of Planosporangium spp.</title>
        <authorList>
            <person name="Thawai C."/>
        </authorList>
    </citation>
    <scope>NUCLEOTIDE SEQUENCE [LARGE SCALE GENOMIC DNA]</scope>
    <source>
        <strain evidence="4 5">TBRC 5610</strain>
    </source>
</reference>
<keyword evidence="5" id="KW-1185">Reference proteome</keyword>
<dbReference type="InterPro" id="IPR036412">
    <property type="entry name" value="HAD-like_sf"/>
</dbReference>
<comment type="caution">
    <text evidence="4">The sequence shown here is derived from an EMBL/GenBank/DDBJ whole genome shotgun (WGS) entry which is preliminary data.</text>
</comment>
<dbReference type="Gene3D" id="3.40.50.1000">
    <property type="entry name" value="HAD superfamily/HAD-like"/>
    <property type="match status" value="1"/>
</dbReference>
<dbReference type="InterPro" id="IPR023214">
    <property type="entry name" value="HAD_sf"/>
</dbReference>
<gene>
    <name evidence="4" type="ORF">HC031_30205</name>
</gene>
<dbReference type="Pfam" id="PF00702">
    <property type="entry name" value="Hydrolase"/>
    <property type="match status" value="1"/>
</dbReference>
<keyword evidence="2 4" id="KW-0378">Hydrolase</keyword>